<dbReference type="PANTHER" id="PTHR37419:SF1">
    <property type="entry name" value="SERINE_THREONINE-PROTEIN KINASE TOXIN HIPA"/>
    <property type="match status" value="1"/>
</dbReference>
<accession>A0A521F078</accession>
<evidence type="ECO:0000259" key="5">
    <source>
        <dbReference type="Pfam" id="PF13657"/>
    </source>
</evidence>
<keyword evidence="7" id="KW-1185">Reference proteome</keyword>
<proteinExistence type="inferred from homology"/>
<organism evidence="6 7">
    <name type="scientific">Paracoccus laeviglucosivorans</name>
    <dbReference type="NCBI Taxonomy" id="1197861"/>
    <lineage>
        <taxon>Bacteria</taxon>
        <taxon>Pseudomonadati</taxon>
        <taxon>Pseudomonadota</taxon>
        <taxon>Alphaproteobacteria</taxon>
        <taxon>Rhodobacterales</taxon>
        <taxon>Paracoccaceae</taxon>
        <taxon>Paracoccus</taxon>
    </lineage>
</organism>
<dbReference type="CDD" id="cd17808">
    <property type="entry name" value="HipA_Ec_like"/>
    <property type="match status" value="1"/>
</dbReference>
<comment type="similarity">
    <text evidence="1">Belongs to the HipA Ser/Thr kinase family.</text>
</comment>
<feature type="domain" description="HipA N-terminal subdomain 1" evidence="5">
    <location>
        <begin position="10"/>
        <end position="109"/>
    </location>
</feature>
<evidence type="ECO:0000256" key="2">
    <source>
        <dbReference type="ARBA" id="ARBA00022679"/>
    </source>
</evidence>
<gene>
    <name evidence="6" type="ORF">SAMN06265221_11727</name>
</gene>
<evidence type="ECO:0000259" key="4">
    <source>
        <dbReference type="Pfam" id="PF07804"/>
    </source>
</evidence>
<dbReference type="InterPro" id="IPR012893">
    <property type="entry name" value="HipA-like_C"/>
</dbReference>
<dbReference type="PANTHER" id="PTHR37419">
    <property type="entry name" value="SERINE/THREONINE-PROTEIN KINASE TOXIN HIPA"/>
    <property type="match status" value="1"/>
</dbReference>
<dbReference type="NCBIfam" id="TIGR03071">
    <property type="entry name" value="couple_hipA"/>
    <property type="match status" value="1"/>
</dbReference>
<keyword evidence="2" id="KW-0808">Transferase</keyword>
<dbReference type="EMBL" id="FXTK01000017">
    <property type="protein sequence ID" value="SMO89537.1"/>
    <property type="molecule type" value="Genomic_DNA"/>
</dbReference>
<dbReference type="Proteomes" id="UP000319014">
    <property type="component" value="Unassembled WGS sequence"/>
</dbReference>
<dbReference type="RefSeq" id="WP_142664178.1">
    <property type="nucleotide sequence ID" value="NZ_FXTK01000017.1"/>
</dbReference>
<evidence type="ECO:0000256" key="3">
    <source>
        <dbReference type="ARBA" id="ARBA00022777"/>
    </source>
</evidence>
<feature type="domain" description="HipA-like C-terminal" evidence="4">
    <location>
        <begin position="154"/>
        <end position="393"/>
    </location>
</feature>
<dbReference type="Pfam" id="PF07804">
    <property type="entry name" value="HipA_C"/>
    <property type="match status" value="1"/>
</dbReference>
<dbReference type="Pfam" id="PF13657">
    <property type="entry name" value="Couple_hipA"/>
    <property type="match status" value="1"/>
</dbReference>
<dbReference type="AlphaFoldDB" id="A0A521F078"/>
<dbReference type="InterPro" id="IPR017508">
    <property type="entry name" value="HipA_N1"/>
</dbReference>
<name>A0A521F078_9RHOB</name>
<evidence type="ECO:0000313" key="6">
    <source>
        <dbReference type="EMBL" id="SMO89537.1"/>
    </source>
</evidence>
<protein>
    <submittedName>
        <fullName evidence="6">Serine/threonine-protein kinase HipA</fullName>
    </submittedName>
</protein>
<dbReference type="InterPro" id="IPR052028">
    <property type="entry name" value="HipA_Ser/Thr_kinase"/>
</dbReference>
<dbReference type="GO" id="GO:0004674">
    <property type="term" value="F:protein serine/threonine kinase activity"/>
    <property type="evidence" value="ECO:0007669"/>
    <property type="project" value="TreeGrafter"/>
</dbReference>
<dbReference type="GO" id="GO:0005829">
    <property type="term" value="C:cytosol"/>
    <property type="evidence" value="ECO:0007669"/>
    <property type="project" value="TreeGrafter"/>
</dbReference>
<dbReference type="OrthoDB" id="9805913at2"/>
<reference evidence="6 7" key="1">
    <citation type="submission" date="2017-05" db="EMBL/GenBank/DDBJ databases">
        <authorList>
            <person name="Varghese N."/>
            <person name="Submissions S."/>
        </authorList>
    </citation>
    <scope>NUCLEOTIDE SEQUENCE [LARGE SCALE GENOMIC DNA]</scope>
    <source>
        <strain evidence="6 7">DSM 100094</strain>
    </source>
</reference>
<evidence type="ECO:0000256" key="1">
    <source>
        <dbReference type="ARBA" id="ARBA00010164"/>
    </source>
</evidence>
<keyword evidence="3 6" id="KW-0418">Kinase</keyword>
<sequence>MGRRRLNQPLAVHLNGRQAGTLLRDPDGATSFAYHPDWLGWEHGFRLSLSLPLNDQVQRGPQVLAVFDNLLPDNGALRRALAERMGAGGDDPFSLLSAIGRDCVGAMQFLPQDEDPGPAFANDSEPLDDAQIGQMLRGLGRHPLGLERDQPFRISVAGAQEKTALLWDDGWRLPLGMTATTHILKTRMGVFQHGIDMTTSLENELLCLRLAAAFGFDVPDARIVHFDGTDALAVRRFDRSMSRGRRLRLPQEDLCQALGVPSVRKYEQDGGPGISEALALLGGATDPMTDRETFLAAQMFFWMIGATDGHAKNFSIFLAPRGFRMTPLYDILSAEPARASGQLRQQQMQMAMAVSGASRHYRIDQISPRHFVQTARSCGLGQAVIDGAFARLTQRPATIFDDTAAMLGSDFPQAVLAPILAGAQGRWDQLRRFAQG</sequence>
<evidence type="ECO:0000313" key="7">
    <source>
        <dbReference type="Proteomes" id="UP000319014"/>
    </source>
</evidence>